<reference evidence="1 2" key="1">
    <citation type="submission" date="2020-06" db="EMBL/GenBank/DDBJ databases">
        <title>Transcriptomic and genomic resources for Thalictrum thalictroides and T. hernandezii: Facilitating candidate gene discovery in an emerging model plant lineage.</title>
        <authorList>
            <person name="Arias T."/>
            <person name="Riano-Pachon D.M."/>
            <person name="Di Stilio V.S."/>
        </authorList>
    </citation>
    <scope>NUCLEOTIDE SEQUENCE [LARGE SCALE GENOMIC DNA]</scope>
    <source>
        <strain evidence="2">cv. WT478/WT964</strain>
        <tissue evidence="1">Leaves</tissue>
    </source>
</reference>
<sequence length="129" mass="15343">MGDKESETYHHLFLHCEWVTELWGDILFPLGITAPNPFSATSIELWLANWLKVHTNALGNILWRLAPYAVLWVTWKARNEKVFKNVRKDTTQARMEVMGLLWYWVSNCEERRGVSFREMLLEWDENFVV</sequence>
<evidence type="ECO:0000313" key="2">
    <source>
        <dbReference type="Proteomes" id="UP000554482"/>
    </source>
</evidence>
<dbReference type="OrthoDB" id="1684493at2759"/>
<dbReference type="EMBL" id="JABWDY010024658">
    <property type="protein sequence ID" value="KAF5190074.1"/>
    <property type="molecule type" value="Genomic_DNA"/>
</dbReference>
<keyword evidence="2" id="KW-1185">Reference proteome</keyword>
<accession>A0A7J6VY64</accession>
<feature type="non-terminal residue" evidence="1">
    <location>
        <position position="129"/>
    </location>
</feature>
<dbReference type="Proteomes" id="UP000554482">
    <property type="component" value="Unassembled WGS sequence"/>
</dbReference>
<gene>
    <name evidence="1" type="ORF">FRX31_020340</name>
</gene>
<evidence type="ECO:0008006" key="3">
    <source>
        <dbReference type="Google" id="ProtNLM"/>
    </source>
</evidence>
<name>A0A7J6VY64_THATH</name>
<evidence type="ECO:0000313" key="1">
    <source>
        <dbReference type="EMBL" id="KAF5190074.1"/>
    </source>
</evidence>
<dbReference type="AlphaFoldDB" id="A0A7J6VY64"/>
<protein>
    <recommendedName>
        <fullName evidence="3">Reverse transcriptase zinc-binding domain-containing protein</fullName>
    </recommendedName>
</protein>
<proteinExistence type="predicted"/>
<organism evidence="1 2">
    <name type="scientific">Thalictrum thalictroides</name>
    <name type="common">Rue-anemone</name>
    <name type="synonym">Anemone thalictroides</name>
    <dbReference type="NCBI Taxonomy" id="46969"/>
    <lineage>
        <taxon>Eukaryota</taxon>
        <taxon>Viridiplantae</taxon>
        <taxon>Streptophyta</taxon>
        <taxon>Embryophyta</taxon>
        <taxon>Tracheophyta</taxon>
        <taxon>Spermatophyta</taxon>
        <taxon>Magnoliopsida</taxon>
        <taxon>Ranunculales</taxon>
        <taxon>Ranunculaceae</taxon>
        <taxon>Thalictroideae</taxon>
        <taxon>Thalictrum</taxon>
    </lineage>
</organism>
<comment type="caution">
    <text evidence="1">The sequence shown here is derived from an EMBL/GenBank/DDBJ whole genome shotgun (WGS) entry which is preliminary data.</text>
</comment>